<gene>
    <name evidence="2" type="ORF">IRJ41_012544</name>
</gene>
<comment type="caution">
    <text evidence="2">The sequence shown here is derived from an EMBL/GenBank/DDBJ whole genome shotgun (WGS) entry which is preliminary data.</text>
</comment>
<organism evidence="2 3">
    <name type="scientific">Triplophysa rosa</name>
    <name type="common">Cave loach</name>
    <dbReference type="NCBI Taxonomy" id="992332"/>
    <lineage>
        <taxon>Eukaryota</taxon>
        <taxon>Metazoa</taxon>
        <taxon>Chordata</taxon>
        <taxon>Craniata</taxon>
        <taxon>Vertebrata</taxon>
        <taxon>Euteleostomi</taxon>
        <taxon>Actinopterygii</taxon>
        <taxon>Neopterygii</taxon>
        <taxon>Teleostei</taxon>
        <taxon>Ostariophysi</taxon>
        <taxon>Cypriniformes</taxon>
        <taxon>Nemacheilidae</taxon>
        <taxon>Triplophysa</taxon>
    </lineage>
</organism>
<evidence type="ECO:0000313" key="3">
    <source>
        <dbReference type="Proteomes" id="UP001059041"/>
    </source>
</evidence>
<name>A0A9W7TFZ6_TRIRA</name>
<keyword evidence="3" id="KW-1185">Reference proteome</keyword>
<evidence type="ECO:0000313" key="2">
    <source>
        <dbReference type="EMBL" id="KAI7796046.1"/>
    </source>
</evidence>
<feature type="compositionally biased region" description="Basic and acidic residues" evidence="1">
    <location>
        <begin position="104"/>
        <end position="149"/>
    </location>
</feature>
<evidence type="ECO:0000256" key="1">
    <source>
        <dbReference type="SAM" id="MobiDB-lite"/>
    </source>
</evidence>
<dbReference type="AlphaFoldDB" id="A0A9W7TFZ6"/>
<dbReference type="EMBL" id="JAFHDT010000019">
    <property type="protein sequence ID" value="KAI7796046.1"/>
    <property type="molecule type" value="Genomic_DNA"/>
</dbReference>
<reference evidence="2" key="1">
    <citation type="submission" date="2021-02" db="EMBL/GenBank/DDBJ databases">
        <title>Comparative genomics reveals that relaxation of natural selection precedes convergent phenotypic evolution of cavefish.</title>
        <authorList>
            <person name="Peng Z."/>
        </authorList>
    </citation>
    <scope>NUCLEOTIDE SEQUENCE</scope>
    <source>
        <tissue evidence="2">Muscle</tissue>
    </source>
</reference>
<protein>
    <submittedName>
        <fullName evidence="2">Uncharacterized protein</fullName>
    </submittedName>
</protein>
<proteinExistence type="predicted"/>
<feature type="region of interest" description="Disordered" evidence="1">
    <location>
        <begin position="104"/>
        <end position="170"/>
    </location>
</feature>
<sequence length="170" mass="19036">MSPENSVTHPDYNTHTGGDGVVVLCLPVPDREMKVLAHIGSLRYTLAMVDLRVLRAQTPVPLFPELLSAQNPWSRSTCPTFPVNNSAPTRPSCARLKIAGLFSRREREESGDNDREGKRKREGTRSNQRERDKECGCEACQKEQTKEGAHTMFIQKVGERGTKAKMGNRQ</sequence>
<dbReference type="Proteomes" id="UP001059041">
    <property type="component" value="Linkage Group LG19"/>
</dbReference>
<accession>A0A9W7TFZ6</accession>